<keyword evidence="3" id="KW-1185">Reference proteome</keyword>
<gene>
    <name evidence="2" type="ORF">JOF56_001482</name>
</gene>
<dbReference type="NCBIfam" id="TIGR03767">
    <property type="entry name" value="P_acnes_RR"/>
    <property type="match status" value="1"/>
</dbReference>
<comment type="caution">
    <text evidence="2">The sequence shown here is derived from an EMBL/GenBank/DDBJ whole genome shotgun (WGS) entry which is preliminary data.</text>
</comment>
<dbReference type="RefSeq" id="WP_209635751.1">
    <property type="nucleotide sequence ID" value="NZ_JAGINW010000001.1"/>
</dbReference>
<dbReference type="InterPro" id="IPR022506">
    <property type="entry name" value="Metallophosphoesterase_PPA1498"/>
</dbReference>
<keyword evidence="1" id="KW-0732">Signal</keyword>
<feature type="signal peptide" evidence="1">
    <location>
        <begin position="1"/>
        <end position="29"/>
    </location>
</feature>
<dbReference type="Gene3D" id="3.60.21.10">
    <property type="match status" value="1"/>
</dbReference>
<protein>
    <submittedName>
        <fullName evidence="2">Metallophosphoesterase (TIGR03767 family)</fullName>
    </submittedName>
</protein>
<dbReference type="SUPFAM" id="SSF56300">
    <property type="entry name" value="Metallo-dependent phosphatases"/>
    <property type="match status" value="1"/>
</dbReference>
<proteinExistence type="predicted"/>
<name>A0ABS4T9L2_9PSEU</name>
<dbReference type="InterPro" id="IPR006311">
    <property type="entry name" value="TAT_signal"/>
</dbReference>
<dbReference type="PANTHER" id="PTHR43143:SF1">
    <property type="entry name" value="SERINE_THREONINE-PROTEIN PHOSPHATASE CPPED1"/>
    <property type="match status" value="1"/>
</dbReference>
<reference evidence="2 3" key="1">
    <citation type="submission" date="2021-03" db="EMBL/GenBank/DDBJ databases">
        <title>Sequencing the genomes of 1000 actinobacteria strains.</title>
        <authorList>
            <person name="Klenk H.-P."/>
        </authorList>
    </citation>
    <scope>NUCLEOTIDE SEQUENCE [LARGE SCALE GENOMIC DNA]</scope>
    <source>
        <strain evidence="2 3">DSM 46670</strain>
    </source>
</reference>
<feature type="chain" id="PRO_5045481681" evidence="1">
    <location>
        <begin position="30"/>
        <end position="573"/>
    </location>
</feature>
<dbReference type="EMBL" id="JAGINW010000001">
    <property type="protein sequence ID" value="MBP2321097.1"/>
    <property type="molecule type" value="Genomic_DNA"/>
</dbReference>
<dbReference type="InterPro" id="IPR051918">
    <property type="entry name" value="STPP_CPPED1"/>
</dbReference>
<dbReference type="PROSITE" id="PS51318">
    <property type="entry name" value="TAT"/>
    <property type="match status" value="1"/>
</dbReference>
<sequence>MANLSRRSLLHATGAAGALGLFAGTPAQALDRALRETTKRTVSTAGTTLEAVATPTGTGFKRITAGPGWPLVVRPDLTAPQSGRDDRRTALTSFVQFTDLHIIDAQSPARVEYVHPFIGSAHRPHETLSTQGAAALVKRVNSVQSGPYTGRAFDFVLCTGDNTDNHEKIELEWFLTVLNGGTVTPNTGDPARFEGVQNSRATLYWNPGDSTADMYKAKGFPQIPGLLTDAIKPFSSPGLTRPWYSVFGNHDDSVQGSFPSGIPLIDGIYTGSTKIEGFASEADAAKLAQAMQNSPLKAVELLLNFSGPVRRVTPDARRKPFSPKEYVAAHRDPANTGPGPVGHGFGPANAAGKDLYYTFQVAPGVIGIGMDSTNRAGLAEGSLGDKQFKWIEQTLKGGSSRYYDSKGNLVRSSAPDQLFVLFSHHTSGSMGNLLPDPTNLLERRHDGPALVALLNRFPNVVAWVNGHTHRNEIIAHPGATPAQGFWEINTASHTDFPQQARIIELTDNGDGTLSLFTTLIEAESPYRTDFGDGSAAGLASLYREIAANDLHASAGRLGAAVDHNTELVLVKPF</sequence>
<dbReference type="Proteomes" id="UP001519332">
    <property type="component" value="Unassembled WGS sequence"/>
</dbReference>
<dbReference type="PANTHER" id="PTHR43143">
    <property type="entry name" value="METALLOPHOSPHOESTERASE, CALCINEURIN SUPERFAMILY"/>
    <property type="match status" value="1"/>
</dbReference>
<organism evidence="2 3">
    <name type="scientific">Kibdelosporangium banguiense</name>
    <dbReference type="NCBI Taxonomy" id="1365924"/>
    <lineage>
        <taxon>Bacteria</taxon>
        <taxon>Bacillati</taxon>
        <taxon>Actinomycetota</taxon>
        <taxon>Actinomycetes</taxon>
        <taxon>Pseudonocardiales</taxon>
        <taxon>Pseudonocardiaceae</taxon>
        <taxon>Kibdelosporangium</taxon>
    </lineage>
</organism>
<dbReference type="InterPro" id="IPR029052">
    <property type="entry name" value="Metallo-depent_PP-like"/>
</dbReference>
<evidence type="ECO:0000256" key="1">
    <source>
        <dbReference type="SAM" id="SignalP"/>
    </source>
</evidence>
<evidence type="ECO:0000313" key="2">
    <source>
        <dbReference type="EMBL" id="MBP2321097.1"/>
    </source>
</evidence>
<accession>A0ABS4T9L2</accession>
<evidence type="ECO:0000313" key="3">
    <source>
        <dbReference type="Proteomes" id="UP001519332"/>
    </source>
</evidence>